<proteinExistence type="predicted"/>
<sequence>MPLIDLFDAKLLSSMLRMATPIILVALGGLMTSQAGILNISLEGTMLLSAFFAVVGSYLFQSACMGVMFALCAGLMMSVLFSLFVIKLKADEFVIGIALNIFAGGLTGAGGLAGYLSQVVFRTKGSVTSDRITGLPTIDLPFLDSIPFLGDVLNHHSLFIYLSWLFVGACYYFLYHTKWGMWMRAAGEHPEALETAGVNVLHMRYVSSTLCGIFCALAGAHLSLGYLTMYAPNMSAGRGWIAIAASILGKNNPLGAFGASLIFGFSDGTGMRLQGMGLPSQFALMIPYLVTILVLFLVAKRQLHKFKMR</sequence>
<dbReference type="Pfam" id="PF02653">
    <property type="entry name" value="BPD_transp_2"/>
    <property type="match status" value="1"/>
</dbReference>
<feature type="transmembrane region" description="Helical" evidence="6">
    <location>
        <begin position="210"/>
        <end position="231"/>
    </location>
</feature>
<feature type="transmembrane region" description="Helical" evidence="6">
    <location>
        <begin position="158"/>
        <end position="175"/>
    </location>
</feature>
<dbReference type="AlphaFoldDB" id="A0A2G6KFL5"/>
<evidence type="ECO:0000256" key="3">
    <source>
        <dbReference type="ARBA" id="ARBA00022692"/>
    </source>
</evidence>
<keyword evidence="4 6" id="KW-1133">Transmembrane helix</keyword>
<dbReference type="CDD" id="cd06580">
    <property type="entry name" value="TM_PBP1_transp_TpRbsC_like"/>
    <property type="match status" value="1"/>
</dbReference>
<evidence type="ECO:0000256" key="4">
    <source>
        <dbReference type="ARBA" id="ARBA00022989"/>
    </source>
</evidence>
<feature type="transmembrane region" description="Helical" evidence="6">
    <location>
        <begin position="281"/>
        <end position="299"/>
    </location>
</feature>
<feature type="transmembrane region" description="Helical" evidence="6">
    <location>
        <begin position="66"/>
        <end position="86"/>
    </location>
</feature>
<protein>
    <submittedName>
        <fullName evidence="7">ABC transporter permease</fullName>
    </submittedName>
</protein>
<feature type="transmembrane region" description="Helical" evidence="6">
    <location>
        <begin position="37"/>
        <end position="60"/>
    </location>
</feature>
<accession>A0A2G6KFL5</accession>
<dbReference type="GO" id="GO:0022857">
    <property type="term" value="F:transmembrane transporter activity"/>
    <property type="evidence" value="ECO:0007669"/>
    <property type="project" value="InterPro"/>
</dbReference>
<evidence type="ECO:0000313" key="7">
    <source>
        <dbReference type="EMBL" id="PIE33742.1"/>
    </source>
</evidence>
<keyword evidence="2" id="KW-1003">Cell membrane</keyword>
<name>A0A2G6KFL5_9BACT</name>
<evidence type="ECO:0000256" key="1">
    <source>
        <dbReference type="ARBA" id="ARBA00004651"/>
    </source>
</evidence>
<comment type="subcellular location">
    <subcellularLocation>
        <location evidence="1">Cell membrane</location>
        <topology evidence="1">Multi-pass membrane protein</topology>
    </subcellularLocation>
</comment>
<dbReference type="EMBL" id="PDSK01000095">
    <property type="protein sequence ID" value="PIE33742.1"/>
    <property type="molecule type" value="Genomic_DNA"/>
</dbReference>
<evidence type="ECO:0000256" key="5">
    <source>
        <dbReference type="ARBA" id="ARBA00023136"/>
    </source>
</evidence>
<dbReference type="Proteomes" id="UP000230821">
    <property type="component" value="Unassembled WGS sequence"/>
</dbReference>
<dbReference type="PANTHER" id="PTHR43370">
    <property type="entry name" value="SUGAR ABC TRANSPORTER INTEGRAL MEMBRANE PROTEIN-RELATED"/>
    <property type="match status" value="1"/>
</dbReference>
<gene>
    <name evidence="7" type="ORF">CSA56_10475</name>
</gene>
<feature type="transmembrane region" description="Helical" evidence="6">
    <location>
        <begin position="93"/>
        <end position="116"/>
    </location>
</feature>
<comment type="caution">
    <text evidence="7">The sequence shown here is derived from an EMBL/GenBank/DDBJ whole genome shotgun (WGS) entry which is preliminary data.</text>
</comment>
<keyword evidence="3 6" id="KW-0812">Transmembrane</keyword>
<evidence type="ECO:0000313" key="8">
    <source>
        <dbReference type="Proteomes" id="UP000230821"/>
    </source>
</evidence>
<reference evidence="7 8" key="1">
    <citation type="submission" date="2017-10" db="EMBL/GenBank/DDBJ databases">
        <title>Novel microbial diversity and functional potential in the marine mammal oral microbiome.</title>
        <authorList>
            <person name="Dudek N.K."/>
            <person name="Sun C.L."/>
            <person name="Burstein D."/>
            <person name="Kantor R.S."/>
            <person name="Aliaga Goltsman D.S."/>
            <person name="Bik E.M."/>
            <person name="Thomas B.C."/>
            <person name="Banfield J.F."/>
            <person name="Relman D.A."/>
        </authorList>
    </citation>
    <scope>NUCLEOTIDE SEQUENCE [LARGE SCALE GENOMIC DNA]</scope>
    <source>
        <strain evidence="7">DOLJORAL78_47_16</strain>
    </source>
</reference>
<dbReference type="PANTHER" id="PTHR43370:SF1">
    <property type="entry name" value="GUANOSINE ABC TRANSPORTER PERMEASE PROTEIN NUPQ"/>
    <property type="match status" value="1"/>
</dbReference>
<keyword evidence="5 6" id="KW-0472">Membrane</keyword>
<feature type="transmembrane region" description="Helical" evidence="6">
    <location>
        <begin position="12"/>
        <end position="30"/>
    </location>
</feature>
<dbReference type="GO" id="GO:0005886">
    <property type="term" value="C:plasma membrane"/>
    <property type="evidence" value="ECO:0007669"/>
    <property type="project" value="UniProtKB-SubCell"/>
</dbReference>
<evidence type="ECO:0000256" key="6">
    <source>
        <dbReference type="SAM" id="Phobius"/>
    </source>
</evidence>
<evidence type="ECO:0000256" key="2">
    <source>
        <dbReference type="ARBA" id="ARBA00022475"/>
    </source>
</evidence>
<dbReference type="InterPro" id="IPR001851">
    <property type="entry name" value="ABC_transp_permease"/>
</dbReference>
<organism evidence="7 8">
    <name type="scientific">candidate division KSB3 bacterium</name>
    <dbReference type="NCBI Taxonomy" id="2044937"/>
    <lineage>
        <taxon>Bacteria</taxon>
        <taxon>candidate division KSB3</taxon>
    </lineage>
</organism>